<evidence type="ECO:0000256" key="1">
    <source>
        <dbReference type="SAM" id="MobiDB-lite"/>
    </source>
</evidence>
<reference evidence="2" key="2">
    <citation type="submission" date="2023-05" db="EMBL/GenBank/DDBJ databases">
        <authorList>
            <consortium name="Lawrence Berkeley National Laboratory"/>
            <person name="Steindorff A."/>
            <person name="Hensen N."/>
            <person name="Bonometti L."/>
            <person name="Westerberg I."/>
            <person name="Brannstrom I.O."/>
            <person name="Guillou S."/>
            <person name="Cros-Aarteil S."/>
            <person name="Calhoun S."/>
            <person name="Haridas S."/>
            <person name="Kuo A."/>
            <person name="Mondo S."/>
            <person name="Pangilinan J."/>
            <person name="Riley R."/>
            <person name="Labutti K."/>
            <person name="Andreopoulos B."/>
            <person name="Lipzen A."/>
            <person name="Chen C."/>
            <person name="Yanf M."/>
            <person name="Daum C."/>
            <person name="Ng V."/>
            <person name="Clum A."/>
            <person name="Ohm R."/>
            <person name="Martin F."/>
            <person name="Silar P."/>
            <person name="Natvig D."/>
            <person name="Lalanne C."/>
            <person name="Gautier V."/>
            <person name="Ament-Velasquez S.L."/>
            <person name="Kruys A."/>
            <person name="Hutchinson M.I."/>
            <person name="Powell A.J."/>
            <person name="Barry K."/>
            <person name="Miller A.N."/>
            <person name="Grigoriev I.V."/>
            <person name="Debuchy R."/>
            <person name="Gladieux P."/>
            <person name="Thoren M.H."/>
            <person name="Johannesson H."/>
        </authorList>
    </citation>
    <scope>NUCLEOTIDE SEQUENCE</scope>
    <source>
        <strain evidence="2">CBS 538.74</strain>
    </source>
</reference>
<feature type="region of interest" description="Disordered" evidence="1">
    <location>
        <begin position="63"/>
        <end position="99"/>
    </location>
</feature>
<evidence type="ECO:0000313" key="3">
    <source>
        <dbReference type="Proteomes" id="UP001302745"/>
    </source>
</evidence>
<feature type="compositionally biased region" description="Basic residues" evidence="1">
    <location>
        <begin position="254"/>
        <end position="264"/>
    </location>
</feature>
<gene>
    <name evidence="2" type="ORF">C8A00DRAFT_33237</name>
</gene>
<dbReference type="AlphaFoldDB" id="A0AAN6ZXN9"/>
<sequence length="297" mass="32924">MITNNPDTAVTDGDKVKGCSAPLPSLEELRGSADPTLNGPLETAITVARDYWFNTDEVPEPYYLGPTSGNDDDDATSGKKPTWHPFAQSPLTEPKVSSLRLSDEPLNDWGYHWMETHEQHTEPDAKHTYNPASVLYGPLPAGGDGGAQLQGDDDDDEHLLMCCGEKRPLRYLGKGTRDVVIRPTTSGGDFVTIHDFISSVHPYLMARRDEILQAIGEDLGRPGARPLAPETNLMVNICPGLSVDVEDEADWMQSRKRRPKRQGKKLTPSEMNERVLRMVMDGPEIGDSSDRMMRIRL</sequence>
<dbReference type="EMBL" id="MU856924">
    <property type="protein sequence ID" value="KAK4153984.1"/>
    <property type="molecule type" value="Genomic_DNA"/>
</dbReference>
<feature type="region of interest" description="Disordered" evidence="1">
    <location>
        <begin position="1"/>
        <end position="37"/>
    </location>
</feature>
<accession>A0AAN6ZXN9</accession>
<organism evidence="2 3">
    <name type="scientific">Chaetomidium leptoderma</name>
    <dbReference type="NCBI Taxonomy" id="669021"/>
    <lineage>
        <taxon>Eukaryota</taxon>
        <taxon>Fungi</taxon>
        <taxon>Dikarya</taxon>
        <taxon>Ascomycota</taxon>
        <taxon>Pezizomycotina</taxon>
        <taxon>Sordariomycetes</taxon>
        <taxon>Sordariomycetidae</taxon>
        <taxon>Sordariales</taxon>
        <taxon>Chaetomiaceae</taxon>
        <taxon>Chaetomidium</taxon>
    </lineage>
</organism>
<comment type="caution">
    <text evidence="2">The sequence shown here is derived from an EMBL/GenBank/DDBJ whole genome shotgun (WGS) entry which is preliminary data.</text>
</comment>
<keyword evidence="3" id="KW-1185">Reference proteome</keyword>
<proteinExistence type="predicted"/>
<protein>
    <submittedName>
        <fullName evidence="2">Uncharacterized protein</fullName>
    </submittedName>
</protein>
<name>A0AAN6ZXN9_9PEZI</name>
<feature type="region of interest" description="Disordered" evidence="1">
    <location>
        <begin position="250"/>
        <end position="271"/>
    </location>
</feature>
<reference evidence="2" key="1">
    <citation type="journal article" date="2023" name="Mol. Phylogenet. Evol.">
        <title>Genome-scale phylogeny and comparative genomics of the fungal order Sordariales.</title>
        <authorList>
            <person name="Hensen N."/>
            <person name="Bonometti L."/>
            <person name="Westerberg I."/>
            <person name="Brannstrom I.O."/>
            <person name="Guillou S."/>
            <person name="Cros-Aarteil S."/>
            <person name="Calhoun S."/>
            <person name="Haridas S."/>
            <person name="Kuo A."/>
            <person name="Mondo S."/>
            <person name="Pangilinan J."/>
            <person name="Riley R."/>
            <person name="LaButti K."/>
            <person name="Andreopoulos B."/>
            <person name="Lipzen A."/>
            <person name="Chen C."/>
            <person name="Yan M."/>
            <person name="Daum C."/>
            <person name="Ng V."/>
            <person name="Clum A."/>
            <person name="Steindorff A."/>
            <person name="Ohm R.A."/>
            <person name="Martin F."/>
            <person name="Silar P."/>
            <person name="Natvig D.O."/>
            <person name="Lalanne C."/>
            <person name="Gautier V."/>
            <person name="Ament-Velasquez S.L."/>
            <person name="Kruys A."/>
            <person name="Hutchinson M.I."/>
            <person name="Powell A.J."/>
            <person name="Barry K."/>
            <person name="Miller A.N."/>
            <person name="Grigoriev I.V."/>
            <person name="Debuchy R."/>
            <person name="Gladieux P."/>
            <person name="Hiltunen Thoren M."/>
            <person name="Johannesson H."/>
        </authorList>
    </citation>
    <scope>NUCLEOTIDE SEQUENCE</scope>
    <source>
        <strain evidence="2">CBS 538.74</strain>
    </source>
</reference>
<evidence type="ECO:0000313" key="2">
    <source>
        <dbReference type="EMBL" id="KAK4153984.1"/>
    </source>
</evidence>
<dbReference type="Proteomes" id="UP001302745">
    <property type="component" value="Unassembled WGS sequence"/>
</dbReference>